<feature type="compositionally biased region" description="Polar residues" evidence="1">
    <location>
        <begin position="240"/>
        <end position="250"/>
    </location>
</feature>
<feature type="compositionally biased region" description="Polar residues" evidence="1">
    <location>
        <begin position="209"/>
        <end position="218"/>
    </location>
</feature>
<sequence>MLKSLTHTQQKLNITFTIIEIETGPKADISKPMIVKLTRSELERQTPFKPNEPLNYRINFIGTFYVSKDNVKEKHLTLTLQIRGDTKTQSPTVINLSEFVHLKSVEQSFTRRILFNGAMYTVKCQIIVSDPGINYPINLEVPNVTPRVPSHVPPQKPLQQSQVTVNITPQKTKKEIRLTHSTSSLSTLPQHYSNEPIISPRSTRREIRATNSSATLNVLRSPEIRNGEGRVPRPLPRSVGVSNQRTKLTVSSSISSPGQDSIPSSQNPSPRLEESEVTNEMSQLFKDIESFETIQMIEENNKTLTMPLLMEIIWNCVMSNNLLNNQITIIYEIIRILHEKLNDDFIQMKSLAYLNSTLSWICIYLTKSLRNERNEKVNQLYEYCKISLIESSNVLYESIKKTITQITNVWLQQQDNSQPFLDGIDKILTQCNSVRYPKNYYEALTQDIVKIINTETVHCIIYSKYTTEETGIYSQILVQLTVDLLERKNIHTKLTLIKELAAVLVIQNKDILAGDASIEICPHLTSTTLVQVLNILKEKNPQCISTSTLTLIQRERNGIQYYDDTLKLTKKEKINECINQSITDTTSLLQIEELCKLFKERNYFKLNGLFD</sequence>
<dbReference type="Proteomes" id="UP000078387">
    <property type="component" value="Unassembled WGS sequence"/>
</dbReference>
<dbReference type="EMBL" id="BDEQ01000001">
    <property type="protein sequence ID" value="GAT95526.1"/>
    <property type="molecule type" value="Genomic_DNA"/>
</dbReference>
<evidence type="ECO:0000256" key="1">
    <source>
        <dbReference type="SAM" id="MobiDB-lite"/>
    </source>
</evidence>
<proteinExistence type="predicted"/>
<dbReference type="VEuPathDB" id="AmoebaDB:EHI8A_012230"/>
<reference evidence="2 3" key="1">
    <citation type="submission" date="2016-05" db="EMBL/GenBank/DDBJ databases">
        <title>First whole genome sequencing of Entamoeba histolytica HM1:IMSS-clone-6.</title>
        <authorList>
            <person name="Mukherjee Avik.K."/>
            <person name="Izumyama S."/>
            <person name="Nakada-Tsukui K."/>
            <person name="Nozaki T."/>
        </authorList>
    </citation>
    <scope>NUCLEOTIDE SEQUENCE [LARGE SCALE GENOMIC DNA]</scope>
    <source>
        <strain evidence="2 3">HM1:IMSS clone 6</strain>
    </source>
</reference>
<dbReference type="OMA" id="QITNIWL"/>
<dbReference type="VEuPathDB" id="AmoebaDB:KM1_038000"/>
<gene>
    <name evidence="2" type="ORF">CL6EHI_079990</name>
</gene>
<evidence type="ECO:0000313" key="3">
    <source>
        <dbReference type="Proteomes" id="UP000078387"/>
    </source>
</evidence>
<comment type="caution">
    <text evidence="2">The sequence shown here is derived from an EMBL/GenBank/DDBJ whole genome shotgun (WGS) entry which is preliminary data.</text>
</comment>
<dbReference type="VEuPathDB" id="AmoebaDB:EHI_079990"/>
<feature type="compositionally biased region" description="Low complexity" evidence="1">
    <location>
        <begin position="251"/>
        <end position="266"/>
    </location>
</feature>
<feature type="region of interest" description="Disordered" evidence="1">
    <location>
        <begin position="180"/>
        <end position="279"/>
    </location>
</feature>
<feature type="compositionally biased region" description="Basic and acidic residues" evidence="1">
    <location>
        <begin position="222"/>
        <end position="231"/>
    </location>
</feature>
<organism evidence="2 3">
    <name type="scientific">Entamoeba histolytica</name>
    <dbReference type="NCBI Taxonomy" id="5759"/>
    <lineage>
        <taxon>Eukaryota</taxon>
        <taxon>Amoebozoa</taxon>
        <taxon>Evosea</taxon>
        <taxon>Archamoebae</taxon>
        <taxon>Mastigamoebida</taxon>
        <taxon>Entamoebidae</taxon>
        <taxon>Entamoeba</taxon>
    </lineage>
</organism>
<dbReference type="VEuPathDB" id="AmoebaDB:EHI7A_015100"/>
<name>A0A5K1U7T4_ENTHI</name>
<accession>A0A5K1U7T4</accession>
<dbReference type="AlphaFoldDB" id="A0A5K1U7T4"/>
<evidence type="ECO:0000313" key="2">
    <source>
        <dbReference type="EMBL" id="GAT95526.1"/>
    </source>
</evidence>
<dbReference type="VEuPathDB" id="AmoebaDB:EHI5A_032620"/>
<protein>
    <submittedName>
        <fullName evidence="2">Uncharacterized protein</fullName>
    </submittedName>
</protein>